<evidence type="ECO:0000313" key="1">
    <source>
        <dbReference type="EMBL" id="RDY05871.1"/>
    </source>
</evidence>
<proteinExistence type="predicted"/>
<name>A0A371HSU5_MUCPR</name>
<gene>
    <name evidence="1" type="ORF">CR513_10244</name>
</gene>
<dbReference type="OrthoDB" id="1937287at2759"/>
<keyword evidence="2" id="KW-1185">Reference proteome</keyword>
<dbReference type="Proteomes" id="UP000257109">
    <property type="component" value="Unassembled WGS sequence"/>
</dbReference>
<feature type="non-terminal residue" evidence="1">
    <location>
        <position position="1"/>
    </location>
</feature>
<comment type="caution">
    <text evidence="1">The sequence shown here is derived from an EMBL/GenBank/DDBJ whole genome shotgun (WGS) entry which is preliminary data.</text>
</comment>
<evidence type="ECO:0000313" key="2">
    <source>
        <dbReference type="Proteomes" id="UP000257109"/>
    </source>
</evidence>
<dbReference type="EMBL" id="QJKJ01001794">
    <property type="protein sequence ID" value="RDY05871.1"/>
    <property type="molecule type" value="Genomic_DNA"/>
</dbReference>
<accession>A0A371HSU5</accession>
<protein>
    <submittedName>
        <fullName evidence="1">Uncharacterized protein</fullName>
    </submittedName>
</protein>
<dbReference type="AlphaFoldDB" id="A0A371HSU5"/>
<organism evidence="1 2">
    <name type="scientific">Mucuna pruriens</name>
    <name type="common">Velvet bean</name>
    <name type="synonym">Dolichos pruriens</name>
    <dbReference type="NCBI Taxonomy" id="157652"/>
    <lineage>
        <taxon>Eukaryota</taxon>
        <taxon>Viridiplantae</taxon>
        <taxon>Streptophyta</taxon>
        <taxon>Embryophyta</taxon>
        <taxon>Tracheophyta</taxon>
        <taxon>Spermatophyta</taxon>
        <taxon>Magnoliopsida</taxon>
        <taxon>eudicotyledons</taxon>
        <taxon>Gunneridae</taxon>
        <taxon>Pentapetalae</taxon>
        <taxon>rosids</taxon>
        <taxon>fabids</taxon>
        <taxon>Fabales</taxon>
        <taxon>Fabaceae</taxon>
        <taxon>Papilionoideae</taxon>
        <taxon>50 kb inversion clade</taxon>
        <taxon>NPAAA clade</taxon>
        <taxon>indigoferoid/millettioid clade</taxon>
        <taxon>Phaseoleae</taxon>
        <taxon>Mucuna</taxon>
    </lineage>
</organism>
<sequence length="173" mass="19633">MNSSNMQFQQNMSTTIQDLKMQIGQLANTVSHLQSVGSDNLPLQTILNPRGNASIITLRSSRELPQIKPQQEPRLTGTDCKLDANSQVPQEKHVPLPFPTWTPTARKLEIDEELLRMFRKIPKYVKFLKKLCVHKRKKMKGGEAYDCTFADVMPTSIYKSLNFGDLKPTGMTI</sequence>
<reference evidence="1" key="1">
    <citation type="submission" date="2018-05" db="EMBL/GenBank/DDBJ databases">
        <title>Draft genome of Mucuna pruriens seed.</title>
        <authorList>
            <person name="Nnadi N.E."/>
            <person name="Vos R."/>
            <person name="Hasami M.H."/>
            <person name="Devisetty U.K."/>
            <person name="Aguiy J.C."/>
        </authorList>
    </citation>
    <scope>NUCLEOTIDE SEQUENCE [LARGE SCALE GENOMIC DNA]</scope>
    <source>
        <strain evidence="1">JCA_2017</strain>
    </source>
</reference>